<keyword evidence="6" id="KW-0472">Membrane</keyword>
<dbReference type="SMART" id="SM00179">
    <property type="entry name" value="EGF_CA"/>
    <property type="match status" value="1"/>
</dbReference>
<dbReference type="SMART" id="SM00181">
    <property type="entry name" value="EGF"/>
    <property type="match status" value="1"/>
</dbReference>
<proteinExistence type="predicted"/>
<evidence type="ECO:0000256" key="2">
    <source>
        <dbReference type="ARBA" id="ARBA00022729"/>
    </source>
</evidence>
<dbReference type="AlphaFoldDB" id="A0A8C4QQ27"/>
<evidence type="ECO:0000256" key="3">
    <source>
        <dbReference type="ARBA" id="ARBA00022737"/>
    </source>
</evidence>
<feature type="transmembrane region" description="Helical" evidence="6">
    <location>
        <begin position="134"/>
        <end position="159"/>
    </location>
</feature>
<evidence type="ECO:0000256" key="5">
    <source>
        <dbReference type="PROSITE-ProRule" id="PRU00076"/>
    </source>
</evidence>
<dbReference type="GO" id="GO:0005509">
    <property type="term" value="F:calcium ion binding"/>
    <property type="evidence" value="ECO:0007669"/>
    <property type="project" value="InterPro"/>
</dbReference>
<keyword evidence="6" id="KW-1133">Transmembrane helix</keyword>
<dbReference type="Proteomes" id="UP000694388">
    <property type="component" value="Unplaced"/>
</dbReference>
<dbReference type="InterPro" id="IPR000152">
    <property type="entry name" value="EGF-type_Asp/Asn_hydroxyl_site"/>
</dbReference>
<dbReference type="CDD" id="cd00054">
    <property type="entry name" value="EGF_CA"/>
    <property type="match status" value="1"/>
</dbReference>
<keyword evidence="6" id="KW-0812">Transmembrane</keyword>
<dbReference type="PROSITE" id="PS01187">
    <property type="entry name" value="EGF_CA"/>
    <property type="match status" value="1"/>
</dbReference>
<evidence type="ECO:0000259" key="7">
    <source>
        <dbReference type="PROSITE" id="PS50026"/>
    </source>
</evidence>
<dbReference type="InterPro" id="IPR000742">
    <property type="entry name" value="EGF"/>
</dbReference>
<protein>
    <recommendedName>
        <fullName evidence="7">EGF-like domain-containing protein</fullName>
    </recommendedName>
</protein>
<reference evidence="8" key="1">
    <citation type="submission" date="2025-05" db="UniProtKB">
        <authorList>
            <consortium name="Ensembl"/>
        </authorList>
    </citation>
    <scope>IDENTIFICATION</scope>
</reference>
<evidence type="ECO:0000256" key="6">
    <source>
        <dbReference type="SAM" id="Phobius"/>
    </source>
</evidence>
<feature type="domain" description="EGF-like" evidence="7">
    <location>
        <begin position="76"/>
        <end position="114"/>
    </location>
</feature>
<organism evidence="8 9">
    <name type="scientific">Eptatretus burgeri</name>
    <name type="common">Inshore hagfish</name>
    <dbReference type="NCBI Taxonomy" id="7764"/>
    <lineage>
        <taxon>Eukaryota</taxon>
        <taxon>Metazoa</taxon>
        <taxon>Chordata</taxon>
        <taxon>Craniata</taxon>
        <taxon>Vertebrata</taxon>
        <taxon>Cyclostomata</taxon>
        <taxon>Myxini</taxon>
        <taxon>Myxiniformes</taxon>
        <taxon>Myxinidae</taxon>
        <taxon>Eptatretinae</taxon>
        <taxon>Eptatretus</taxon>
    </lineage>
</organism>
<evidence type="ECO:0000313" key="8">
    <source>
        <dbReference type="Ensembl" id="ENSEBUP00000018116.1"/>
    </source>
</evidence>
<dbReference type="PROSITE" id="PS50026">
    <property type="entry name" value="EGF_3"/>
    <property type="match status" value="1"/>
</dbReference>
<evidence type="ECO:0000256" key="1">
    <source>
        <dbReference type="ARBA" id="ARBA00022536"/>
    </source>
</evidence>
<accession>A0A8C4QQ27</accession>
<dbReference type="Gene3D" id="2.10.25.10">
    <property type="entry name" value="Laminin"/>
    <property type="match status" value="1"/>
</dbReference>
<keyword evidence="4" id="KW-1015">Disulfide bond</keyword>
<evidence type="ECO:0000313" key="9">
    <source>
        <dbReference type="Proteomes" id="UP000694388"/>
    </source>
</evidence>
<dbReference type="Ensembl" id="ENSEBUT00000018692.1">
    <property type="protein sequence ID" value="ENSEBUP00000018116.1"/>
    <property type="gene ID" value="ENSEBUG00000011310.1"/>
</dbReference>
<keyword evidence="2" id="KW-0732">Signal</keyword>
<dbReference type="GeneTree" id="ENSGT00930000152845"/>
<keyword evidence="3" id="KW-0677">Repeat</keyword>
<dbReference type="InterPro" id="IPR001881">
    <property type="entry name" value="EGF-like_Ca-bd_dom"/>
</dbReference>
<dbReference type="Pfam" id="PF07645">
    <property type="entry name" value="EGF_CA"/>
    <property type="match status" value="1"/>
</dbReference>
<comment type="caution">
    <text evidence="5">Lacks conserved residue(s) required for the propagation of feature annotation.</text>
</comment>
<name>A0A8C4QQ27_EPTBU</name>
<dbReference type="Ensembl" id="ENSEBUT00000018702.1">
    <property type="protein sequence ID" value="ENSEBUP00000018125.1"/>
    <property type="gene ID" value="ENSEBUG00000011310.1"/>
</dbReference>
<dbReference type="SUPFAM" id="SSF57196">
    <property type="entry name" value="EGF/Laminin"/>
    <property type="match status" value="1"/>
</dbReference>
<dbReference type="InterPro" id="IPR049883">
    <property type="entry name" value="NOTCH1_EGF-like"/>
</dbReference>
<keyword evidence="1 5" id="KW-0245">EGF-like domain</keyword>
<dbReference type="FunFam" id="2.10.25.10:FF:000038">
    <property type="entry name" value="Fibrillin 2"/>
    <property type="match status" value="1"/>
</dbReference>
<sequence>MNVSSGDYKDDFITIIPKDMNWVVSDSKFLAKFHVFLESDADVTRAELLQFLEERASKIINSQNSSLEILGIEVRDVNECETEEHLCDYHAACHNTQGSYMCQCDDGYTSLDSNWMGTQCMGVIYDDVEATPSIALMAVILGAVACGLFLIVMLALIVATMVQRRWQQASAVNTVLGTAIYPRLNCSDLSQFTVSPPLPSLWRSPASPTSRSGEERYQEAESCGCGWHPNSPAATRMHVCKR</sequence>
<keyword evidence="9" id="KW-1185">Reference proteome</keyword>
<dbReference type="InterPro" id="IPR018097">
    <property type="entry name" value="EGF_Ca-bd_CS"/>
</dbReference>
<evidence type="ECO:0000256" key="4">
    <source>
        <dbReference type="ARBA" id="ARBA00023157"/>
    </source>
</evidence>
<dbReference type="PROSITE" id="PS00010">
    <property type="entry name" value="ASX_HYDROXYL"/>
    <property type="match status" value="1"/>
</dbReference>